<evidence type="ECO:0000313" key="1">
    <source>
        <dbReference type="EMBL" id="ACA67186.1"/>
    </source>
</evidence>
<organism evidence="1">
    <name type="scientific">Yersinia pseudotuberculosis serotype O:3 (strain YPIII)</name>
    <dbReference type="NCBI Taxonomy" id="502800"/>
    <lineage>
        <taxon>Bacteria</taxon>
        <taxon>Pseudomonadati</taxon>
        <taxon>Pseudomonadota</taxon>
        <taxon>Gammaproteobacteria</taxon>
        <taxon>Enterobacterales</taxon>
        <taxon>Yersiniaceae</taxon>
        <taxon>Yersinia</taxon>
    </lineage>
</organism>
<accession>A0A0H3B249</accession>
<name>A0A0H3B249_YERPY</name>
<sequence length="177" mass="18418">MVTLGGLTMFDYQVSKHPCFDVAMRGFALAHNLSELAGRVGMNAQTLRNKLNPEQPHQLTVTELLAITDATEDANLIDAMLAQINCMPSVPVNEASADNISTYALKATAAVGSIAAAAVQGNHKTAFSKSALLDSVNTAIRHLSLIGLTVQCRIQSTPALASTVDVISGLSAAAGLS</sequence>
<dbReference type="EMBL" id="CP000950">
    <property type="protein sequence ID" value="ACA67186.1"/>
    <property type="molecule type" value="Genomic_DNA"/>
</dbReference>
<dbReference type="GO" id="GO:0003677">
    <property type="term" value="F:DNA binding"/>
    <property type="evidence" value="ECO:0007669"/>
    <property type="project" value="InterPro"/>
</dbReference>
<dbReference type="InterPro" id="IPR009679">
    <property type="entry name" value="Phage_186_CII-like"/>
</dbReference>
<dbReference type="Pfam" id="PF06892">
    <property type="entry name" value="Phage_CP76"/>
    <property type="match status" value="1"/>
</dbReference>
<dbReference type="AlphaFoldDB" id="A0A0H3B249"/>
<proteinExistence type="predicted"/>
<dbReference type="KEGG" id="ypy:YPK_0885"/>
<gene>
    <name evidence="1" type="ordered locus">YPK_0885</name>
</gene>
<reference evidence="1" key="1">
    <citation type="submission" date="2008-02" db="EMBL/GenBank/DDBJ databases">
        <title>Complete sequence of Yersinia pseudotuberculosis YPIII.</title>
        <authorList>
            <consortium name="US DOE Joint Genome Institute"/>
            <person name="Challacombe J.F."/>
            <person name="Bruce D."/>
            <person name="Detter J.C."/>
            <person name="Green L."/>
            <person name="Land M."/>
            <person name="Munk C."/>
            <person name="Lindler L.E."/>
            <person name="Nikolich M.P."/>
            <person name="Brettin T."/>
        </authorList>
    </citation>
    <scope>NUCLEOTIDE SEQUENCE</scope>
    <source>
        <strain evidence="1">YPIII</strain>
    </source>
</reference>
<protein>
    <submittedName>
        <fullName evidence="1">Regulatory CII family protein</fullName>
    </submittedName>
</protein>